<dbReference type="Proteomes" id="UP001341840">
    <property type="component" value="Unassembled WGS sequence"/>
</dbReference>
<keyword evidence="3" id="KW-1185">Reference proteome</keyword>
<feature type="region of interest" description="Disordered" evidence="1">
    <location>
        <begin position="30"/>
        <end position="61"/>
    </location>
</feature>
<name>A0ABU6XN57_9FABA</name>
<evidence type="ECO:0000313" key="2">
    <source>
        <dbReference type="EMBL" id="MED6198641.1"/>
    </source>
</evidence>
<proteinExistence type="predicted"/>
<sequence>MNLKVASTLYVGLPRITWGFCWISHVEEELPTRQPPPKDQPAEPLPQLETSGTPSAPAQYSLEPTMHDVMRRLDRQGRQIVRTQAMIRRAFPSVDFTVLGFSSSSDDSSESQGF</sequence>
<evidence type="ECO:0000313" key="3">
    <source>
        <dbReference type="Proteomes" id="UP001341840"/>
    </source>
</evidence>
<dbReference type="EMBL" id="JASCZI010212182">
    <property type="protein sequence ID" value="MED6198641.1"/>
    <property type="molecule type" value="Genomic_DNA"/>
</dbReference>
<feature type="compositionally biased region" description="Polar residues" evidence="1">
    <location>
        <begin position="48"/>
        <end position="58"/>
    </location>
</feature>
<gene>
    <name evidence="2" type="ORF">PIB30_068432</name>
</gene>
<reference evidence="2 3" key="1">
    <citation type="journal article" date="2023" name="Plants (Basel)">
        <title>Bridging the Gap: Combining Genomics and Transcriptomics Approaches to Understand Stylosanthes scabra, an Orphan Legume from the Brazilian Caatinga.</title>
        <authorList>
            <person name="Ferreira-Neto J.R.C."/>
            <person name="da Silva M.D."/>
            <person name="Binneck E."/>
            <person name="de Melo N.F."/>
            <person name="da Silva R.H."/>
            <person name="de Melo A.L.T.M."/>
            <person name="Pandolfi V."/>
            <person name="Bustamante F.O."/>
            <person name="Brasileiro-Vidal A.C."/>
            <person name="Benko-Iseppon A.M."/>
        </authorList>
    </citation>
    <scope>NUCLEOTIDE SEQUENCE [LARGE SCALE GENOMIC DNA]</scope>
    <source>
        <tissue evidence="2">Leaves</tissue>
    </source>
</reference>
<organism evidence="2 3">
    <name type="scientific">Stylosanthes scabra</name>
    <dbReference type="NCBI Taxonomy" id="79078"/>
    <lineage>
        <taxon>Eukaryota</taxon>
        <taxon>Viridiplantae</taxon>
        <taxon>Streptophyta</taxon>
        <taxon>Embryophyta</taxon>
        <taxon>Tracheophyta</taxon>
        <taxon>Spermatophyta</taxon>
        <taxon>Magnoliopsida</taxon>
        <taxon>eudicotyledons</taxon>
        <taxon>Gunneridae</taxon>
        <taxon>Pentapetalae</taxon>
        <taxon>rosids</taxon>
        <taxon>fabids</taxon>
        <taxon>Fabales</taxon>
        <taxon>Fabaceae</taxon>
        <taxon>Papilionoideae</taxon>
        <taxon>50 kb inversion clade</taxon>
        <taxon>dalbergioids sensu lato</taxon>
        <taxon>Dalbergieae</taxon>
        <taxon>Pterocarpus clade</taxon>
        <taxon>Stylosanthes</taxon>
    </lineage>
</organism>
<accession>A0ABU6XN57</accession>
<comment type="caution">
    <text evidence="2">The sequence shown here is derived from an EMBL/GenBank/DDBJ whole genome shotgun (WGS) entry which is preliminary data.</text>
</comment>
<protein>
    <submittedName>
        <fullName evidence="2">Uncharacterized protein</fullName>
    </submittedName>
</protein>
<evidence type="ECO:0000256" key="1">
    <source>
        <dbReference type="SAM" id="MobiDB-lite"/>
    </source>
</evidence>